<keyword evidence="12 19" id="KW-0752">Steroid biosynthesis</keyword>
<evidence type="ECO:0000256" key="7">
    <source>
        <dbReference type="ARBA" id="ARBA00022723"/>
    </source>
</evidence>
<dbReference type="InterPro" id="IPR014721">
    <property type="entry name" value="Ribsml_uS5_D2-typ_fold_subgr"/>
</dbReference>
<dbReference type="InterPro" id="IPR006205">
    <property type="entry name" value="Mev_gal_kin"/>
</dbReference>
<evidence type="ECO:0000256" key="13">
    <source>
        <dbReference type="ARBA" id="ARBA00023011"/>
    </source>
</evidence>
<dbReference type="AlphaFoldDB" id="A0A3N4IAH3"/>
<dbReference type="InterPro" id="IPR006203">
    <property type="entry name" value="GHMP_knse_ATP-bd_CS"/>
</dbReference>
<evidence type="ECO:0000256" key="4">
    <source>
        <dbReference type="ARBA" id="ARBA00022490"/>
    </source>
</evidence>
<keyword evidence="6 19" id="KW-0808">Transferase</keyword>
<evidence type="ECO:0000256" key="12">
    <source>
        <dbReference type="ARBA" id="ARBA00022955"/>
    </source>
</evidence>
<dbReference type="InterPro" id="IPR013750">
    <property type="entry name" value="GHMP_kinase_C_dom"/>
</dbReference>
<dbReference type="PANTHER" id="PTHR43290:SF2">
    <property type="entry name" value="MEVALONATE KINASE"/>
    <property type="match status" value="1"/>
</dbReference>
<evidence type="ECO:0000256" key="5">
    <source>
        <dbReference type="ARBA" id="ARBA00022516"/>
    </source>
</evidence>
<evidence type="ECO:0000256" key="19">
    <source>
        <dbReference type="RuleBase" id="RU363087"/>
    </source>
</evidence>
<evidence type="ECO:0000259" key="21">
    <source>
        <dbReference type="Pfam" id="PF08544"/>
    </source>
</evidence>
<comment type="function">
    <text evidence="19">Mevalonate kinase; part of the second module of ergosterol biosynthesis pathway that includes the middle steps of the pathway. The second module is carried out in the vacuole and involves the formation of farnesyl diphosphate, which is also an important intermediate in the biosynthesis of ubiquinone, dolichol, heme and prenylated proteins.</text>
</comment>
<dbReference type="NCBIfam" id="TIGR00549">
    <property type="entry name" value="mevalon_kin"/>
    <property type="match status" value="1"/>
</dbReference>
<evidence type="ECO:0000256" key="11">
    <source>
        <dbReference type="ARBA" id="ARBA00022842"/>
    </source>
</evidence>
<dbReference type="PRINTS" id="PR00959">
    <property type="entry name" value="MEVGALKINASE"/>
</dbReference>
<keyword evidence="16 19" id="KW-0753">Steroid metabolism</keyword>
<dbReference type="GO" id="GO:0006696">
    <property type="term" value="P:ergosterol biosynthetic process"/>
    <property type="evidence" value="ECO:0007669"/>
    <property type="project" value="TreeGrafter"/>
</dbReference>
<evidence type="ECO:0000256" key="9">
    <source>
        <dbReference type="ARBA" id="ARBA00022777"/>
    </source>
</evidence>
<keyword evidence="13 19" id="KW-0756">Sterol biosynthesis</keyword>
<name>A0A3N4IAH3_ASCIM</name>
<evidence type="ECO:0000256" key="15">
    <source>
        <dbReference type="ARBA" id="ARBA00023166"/>
    </source>
</evidence>
<dbReference type="GO" id="GO:0004496">
    <property type="term" value="F:mevalonate kinase activity"/>
    <property type="evidence" value="ECO:0007669"/>
    <property type="project" value="UniProtKB-EC"/>
</dbReference>
<dbReference type="InterPro" id="IPR006204">
    <property type="entry name" value="GHMP_kinase_N_dom"/>
</dbReference>
<dbReference type="GO" id="GO:0019287">
    <property type="term" value="P:isopentenyl diphosphate biosynthetic process, mevalonate pathway"/>
    <property type="evidence" value="ECO:0007669"/>
    <property type="project" value="UniProtKB-UniPathway"/>
</dbReference>
<evidence type="ECO:0000313" key="22">
    <source>
        <dbReference type="EMBL" id="RPA83083.1"/>
    </source>
</evidence>
<comment type="catalytic activity">
    <reaction evidence="17">
        <text>(R)-mevalonate + ATP = (R)-5-phosphomevalonate + ADP + H(+)</text>
        <dbReference type="Rhea" id="RHEA:17065"/>
        <dbReference type="ChEBI" id="CHEBI:15378"/>
        <dbReference type="ChEBI" id="CHEBI:30616"/>
        <dbReference type="ChEBI" id="CHEBI:36464"/>
        <dbReference type="ChEBI" id="CHEBI:58146"/>
        <dbReference type="ChEBI" id="CHEBI:456216"/>
        <dbReference type="EC" id="2.7.1.36"/>
    </reaction>
    <physiologicalReaction direction="left-to-right" evidence="17">
        <dbReference type="Rhea" id="RHEA:17066"/>
    </physiologicalReaction>
</comment>
<keyword evidence="14 19" id="KW-0443">Lipid metabolism</keyword>
<feature type="domain" description="GHMP kinase C-terminal" evidence="21">
    <location>
        <begin position="309"/>
        <end position="370"/>
    </location>
</feature>
<keyword evidence="11" id="KW-0460">Magnesium</keyword>
<evidence type="ECO:0000259" key="20">
    <source>
        <dbReference type="Pfam" id="PF00288"/>
    </source>
</evidence>
<dbReference type="PROSITE" id="PS00627">
    <property type="entry name" value="GHMP_KINASES_ATP"/>
    <property type="match status" value="1"/>
</dbReference>
<evidence type="ECO:0000313" key="23">
    <source>
        <dbReference type="Proteomes" id="UP000275078"/>
    </source>
</evidence>
<evidence type="ECO:0000256" key="1">
    <source>
        <dbReference type="ARBA" id="ARBA00004496"/>
    </source>
</evidence>
<evidence type="ECO:0000256" key="6">
    <source>
        <dbReference type="ARBA" id="ARBA00022679"/>
    </source>
</evidence>
<keyword evidence="10 19" id="KW-0067">ATP-binding</keyword>
<reference evidence="22 23" key="1">
    <citation type="journal article" date="2018" name="Nat. Ecol. Evol.">
        <title>Pezizomycetes genomes reveal the molecular basis of ectomycorrhizal truffle lifestyle.</title>
        <authorList>
            <person name="Murat C."/>
            <person name="Payen T."/>
            <person name="Noel B."/>
            <person name="Kuo A."/>
            <person name="Morin E."/>
            <person name="Chen J."/>
            <person name="Kohler A."/>
            <person name="Krizsan K."/>
            <person name="Balestrini R."/>
            <person name="Da Silva C."/>
            <person name="Montanini B."/>
            <person name="Hainaut M."/>
            <person name="Levati E."/>
            <person name="Barry K.W."/>
            <person name="Belfiori B."/>
            <person name="Cichocki N."/>
            <person name="Clum A."/>
            <person name="Dockter R.B."/>
            <person name="Fauchery L."/>
            <person name="Guy J."/>
            <person name="Iotti M."/>
            <person name="Le Tacon F."/>
            <person name="Lindquist E.A."/>
            <person name="Lipzen A."/>
            <person name="Malagnac F."/>
            <person name="Mello A."/>
            <person name="Molinier V."/>
            <person name="Miyauchi S."/>
            <person name="Poulain J."/>
            <person name="Riccioni C."/>
            <person name="Rubini A."/>
            <person name="Sitrit Y."/>
            <person name="Splivallo R."/>
            <person name="Traeger S."/>
            <person name="Wang M."/>
            <person name="Zifcakova L."/>
            <person name="Wipf D."/>
            <person name="Zambonelli A."/>
            <person name="Paolocci F."/>
            <person name="Nowrousian M."/>
            <person name="Ottonello S."/>
            <person name="Baldrian P."/>
            <person name="Spatafora J.W."/>
            <person name="Henrissat B."/>
            <person name="Nagy L.G."/>
            <person name="Aury J.M."/>
            <person name="Wincker P."/>
            <person name="Grigoriev I.V."/>
            <person name="Bonfante P."/>
            <person name="Martin F.M."/>
        </authorList>
    </citation>
    <scope>NUCLEOTIDE SEQUENCE [LARGE SCALE GENOMIC DNA]</scope>
    <source>
        <strain evidence="22 23">RN42</strain>
    </source>
</reference>
<dbReference type="GO" id="GO:0005524">
    <property type="term" value="F:ATP binding"/>
    <property type="evidence" value="ECO:0007669"/>
    <property type="project" value="UniProtKB-KW"/>
</dbReference>
<dbReference type="Pfam" id="PF08544">
    <property type="entry name" value="GHMP_kinases_C"/>
    <property type="match status" value="1"/>
</dbReference>
<organism evidence="22 23">
    <name type="scientific">Ascobolus immersus RN42</name>
    <dbReference type="NCBI Taxonomy" id="1160509"/>
    <lineage>
        <taxon>Eukaryota</taxon>
        <taxon>Fungi</taxon>
        <taxon>Dikarya</taxon>
        <taxon>Ascomycota</taxon>
        <taxon>Pezizomycotina</taxon>
        <taxon>Pezizomycetes</taxon>
        <taxon>Pezizales</taxon>
        <taxon>Ascobolaceae</taxon>
        <taxon>Ascobolus</taxon>
    </lineage>
</organism>
<keyword evidence="5 19" id="KW-0444">Lipid biosynthesis</keyword>
<evidence type="ECO:0000256" key="14">
    <source>
        <dbReference type="ARBA" id="ARBA00023098"/>
    </source>
</evidence>
<dbReference type="OrthoDB" id="1652964at2759"/>
<keyword evidence="7" id="KW-0479">Metal-binding</keyword>
<evidence type="ECO:0000256" key="3">
    <source>
        <dbReference type="ARBA" id="ARBA00012103"/>
    </source>
</evidence>
<evidence type="ECO:0000256" key="17">
    <source>
        <dbReference type="ARBA" id="ARBA00029310"/>
    </source>
</evidence>
<dbReference type="Pfam" id="PF00288">
    <property type="entry name" value="GHMP_kinases_N"/>
    <property type="match status" value="1"/>
</dbReference>
<dbReference type="FunFam" id="3.30.70.890:FF:000003">
    <property type="entry name" value="Mevalonate kinase"/>
    <property type="match status" value="1"/>
</dbReference>
<gene>
    <name evidence="22" type="ORF">BJ508DRAFT_207468</name>
</gene>
<keyword evidence="8 19" id="KW-0547">Nucleotide-binding</keyword>
<dbReference type="UniPathway" id="UPA00057">
    <property type="reaction ID" value="UER00098"/>
</dbReference>
<dbReference type="InterPro" id="IPR020568">
    <property type="entry name" value="Ribosomal_Su5_D2-typ_SF"/>
</dbReference>
<evidence type="ECO:0000256" key="8">
    <source>
        <dbReference type="ARBA" id="ARBA00022741"/>
    </source>
</evidence>
<dbReference type="Gene3D" id="3.30.70.890">
    <property type="entry name" value="GHMP kinase, C-terminal domain"/>
    <property type="match status" value="1"/>
</dbReference>
<comment type="pathway">
    <text evidence="18 19">Isoprenoid biosynthesis; isopentenyl diphosphate biosynthesis via mevalonate pathway; isopentenyl diphosphate from (R)-mevalonate: step 1/3.</text>
</comment>
<dbReference type="EMBL" id="ML119667">
    <property type="protein sequence ID" value="RPA83083.1"/>
    <property type="molecule type" value="Genomic_DNA"/>
</dbReference>
<protein>
    <recommendedName>
        <fullName evidence="3 19">Mevalonate kinase</fullName>
        <shortName evidence="19">MK</shortName>
        <ecNumber evidence="3 19">2.7.1.36</ecNumber>
    </recommendedName>
</protein>
<dbReference type="SUPFAM" id="SSF55060">
    <property type="entry name" value="GHMP Kinase, C-terminal domain"/>
    <property type="match status" value="1"/>
</dbReference>
<keyword evidence="15 19" id="KW-1207">Sterol metabolism</keyword>
<dbReference type="GO" id="GO:0046872">
    <property type="term" value="F:metal ion binding"/>
    <property type="evidence" value="ECO:0007669"/>
    <property type="project" value="UniProtKB-KW"/>
</dbReference>
<dbReference type="Gene3D" id="3.30.230.10">
    <property type="match status" value="1"/>
</dbReference>
<dbReference type="Proteomes" id="UP000275078">
    <property type="component" value="Unassembled WGS sequence"/>
</dbReference>
<keyword evidence="9 19" id="KW-0418">Kinase</keyword>
<sequence length="455" mass="50260">MRHRKSTVSQLPPFLVSAPAKLIVFGEHAVVHKKASIAAALSLRSYLLVTPLPKHIRTITLKFPDIGIDQTWNIDDLPWDIFQRTDKKQFYFNSIQQLDSDLEEALEPHLFMFRDDKTKKAAKAFLYLYLSLGDKHSCGAVYSLRSTIPIGAGLGSSASVSVCLSTALQLQMGTLATPFNGMKPHETQLQLKRINNWAFVGEMCIHNFPSGVDNTVATGGKAVYFKRPNYQKPPQVKFLKNFPELPLLLVNTRQSRATSKLVASVSKLIESHEVIAGHLLDAIDKVSEEANEIITSEDFSPTQNNNPEFKRLLELVRINHGLLVSLGVSHPKLERIRELTDIYDVGATKLTGAGGGGCSFTLLKPNVKPAQMEALEARLAEEGFEKYETTLGGHGVGVMWPAVRNFGDGRGDVEITTELHLSAKGFGEVEALVGSTGPGWRYWSEWDPDVLNPLS</sequence>
<feature type="domain" description="GHMP kinase N-terminal" evidence="20">
    <location>
        <begin position="120"/>
        <end position="217"/>
    </location>
</feature>
<evidence type="ECO:0000256" key="18">
    <source>
        <dbReference type="ARBA" id="ARBA00029438"/>
    </source>
</evidence>
<comment type="similarity">
    <text evidence="2 19">Belongs to the GHMP kinase family. Mevalonate kinase subfamily.</text>
</comment>
<dbReference type="EC" id="2.7.1.36" evidence="3 19"/>
<keyword evidence="23" id="KW-1185">Reference proteome</keyword>
<dbReference type="InterPro" id="IPR036554">
    <property type="entry name" value="GHMP_kinase_C_sf"/>
</dbReference>
<evidence type="ECO:0000256" key="16">
    <source>
        <dbReference type="ARBA" id="ARBA00023221"/>
    </source>
</evidence>
<keyword evidence="4 19" id="KW-0963">Cytoplasm</keyword>
<dbReference type="STRING" id="1160509.A0A3N4IAH3"/>
<dbReference type="SUPFAM" id="SSF54211">
    <property type="entry name" value="Ribosomal protein S5 domain 2-like"/>
    <property type="match status" value="1"/>
</dbReference>
<dbReference type="PANTHER" id="PTHR43290">
    <property type="entry name" value="MEVALONATE KINASE"/>
    <property type="match status" value="1"/>
</dbReference>
<accession>A0A3N4IAH3</accession>
<proteinExistence type="inferred from homology"/>
<dbReference type="GO" id="GO:0005829">
    <property type="term" value="C:cytosol"/>
    <property type="evidence" value="ECO:0007669"/>
    <property type="project" value="TreeGrafter"/>
</dbReference>
<evidence type="ECO:0000256" key="10">
    <source>
        <dbReference type="ARBA" id="ARBA00022840"/>
    </source>
</evidence>
<evidence type="ECO:0000256" key="2">
    <source>
        <dbReference type="ARBA" id="ARBA00006495"/>
    </source>
</evidence>
<comment type="subcellular location">
    <subcellularLocation>
        <location evidence="1 19">Cytoplasm</location>
    </subcellularLocation>
</comment>